<feature type="region of interest" description="Disordered" evidence="5">
    <location>
        <begin position="97"/>
        <end position="118"/>
    </location>
</feature>
<sequence length="118" mass="13188">MATYAQLQQQIMLLEAEAQKLKRSERAEVVARLRADIAAWELTPQELFGRAARRVVPAEEARFRDASGRVWGGRGPRPRWLREALAAGARLEDFRVGAEPVAEKPAAPKKSSRGTQPR</sequence>
<reference evidence="7" key="1">
    <citation type="submission" date="2017-08" db="EMBL/GenBank/DDBJ databases">
        <authorList>
            <person name="Imhoff J.F."/>
            <person name="Rahn T."/>
            <person name="Kuenzel S."/>
            <person name="Neulinger S.C."/>
        </authorList>
    </citation>
    <scope>NUCLEOTIDE SEQUENCE</scope>
    <source>
        <strain evidence="7">IM 151</strain>
    </source>
</reference>
<name>A0ABS1E0R8_RUBGE</name>
<dbReference type="Proteomes" id="UP001041814">
    <property type="component" value="Unassembled WGS sequence"/>
</dbReference>
<protein>
    <recommendedName>
        <fullName evidence="6">DNA-binding protein H-NS-like C-terminal domain-containing protein</fullName>
    </recommendedName>
</protein>
<dbReference type="Gene3D" id="4.10.430.10">
    <property type="entry name" value="Histone-like protein H-NS, C-terminal domain"/>
    <property type="match status" value="1"/>
</dbReference>
<evidence type="ECO:0000313" key="8">
    <source>
        <dbReference type="Proteomes" id="UP001041814"/>
    </source>
</evidence>
<dbReference type="SUPFAM" id="SSF81273">
    <property type="entry name" value="H-NS histone-like proteins"/>
    <property type="match status" value="1"/>
</dbReference>
<dbReference type="InterPro" id="IPR027444">
    <property type="entry name" value="H-NS_C_dom"/>
</dbReference>
<keyword evidence="8" id="KW-1185">Reference proteome</keyword>
<gene>
    <name evidence="7" type="ORF">CKO43_19960</name>
</gene>
<dbReference type="RefSeq" id="WP_200379743.1">
    <property type="nucleotide sequence ID" value="NZ_NRRU01000093.1"/>
</dbReference>
<keyword evidence="3" id="KW-0963">Cytoplasm</keyword>
<organism evidence="7 8">
    <name type="scientific">Rubrivivax gelatinosus</name>
    <name type="common">Rhodocyclus gelatinosus</name>
    <name type="synonym">Rhodopseudomonas gelatinosa</name>
    <dbReference type="NCBI Taxonomy" id="28068"/>
    <lineage>
        <taxon>Bacteria</taxon>
        <taxon>Pseudomonadati</taxon>
        <taxon>Pseudomonadota</taxon>
        <taxon>Betaproteobacteria</taxon>
        <taxon>Burkholderiales</taxon>
        <taxon>Sphaerotilaceae</taxon>
        <taxon>Rubrivivax</taxon>
    </lineage>
</organism>
<comment type="caution">
    <text evidence="7">The sequence shown here is derived from an EMBL/GenBank/DDBJ whole genome shotgun (WGS) entry which is preliminary data.</text>
</comment>
<dbReference type="PANTHER" id="PTHR38097">
    <property type="match status" value="1"/>
</dbReference>
<comment type="subcellular location">
    <subcellularLocation>
        <location evidence="1">Cytoplasm</location>
        <location evidence="1">Nucleoid</location>
    </subcellularLocation>
</comment>
<dbReference type="Pfam" id="PF00816">
    <property type="entry name" value="Histone_HNS"/>
    <property type="match status" value="1"/>
</dbReference>
<accession>A0ABS1E0R8</accession>
<proteinExistence type="inferred from homology"/>
<feature type="compositionally biased region" description="Low complexity" evidence="5">
    <location>
        <begin position="98"/>
        <end position="109"/>
    </location>
</feature>
<dbReference type="SMART" id="SM00528">
    <property type="entry name" value="HNS"/>
    <property type="match status" value="1"/>
</dbReference>
<evidence type="ECO:0000256" key="3">
    <source>
        <dbReference type="ARBA" id="ARBA00022490"/>
    </source>
</evidence>
<dbReference type="PANTHER" id="PTHR38097:SF2">
    <property type="entry name" value="DNA-BINDING PROTEIN STPA"/>
    <property type="match status" value="1"/>
</dbReference>
<evidence type="ECO:0000256" key="4">
    <source>
        <dbReference type="ARBA" id="ARBA00023125"/>
    </source>
</evidence>
<evidence type="ECO:0000313" key="7">
    <source>
        <dbReference type="EMBL" id="MBK1715040.1"/>
    </source>
</evidence>
<comment type="similarity">
    <text evidence="2">Belongs to the histone-like protein H-NS family.</text>
</comment>
<dbReference type="EMBL" id="NRRU01000093">
    <property type="protein sequence ID" value="MBK1715040.1"/>
    <property type="molecule type" value="Genomic_DNA"/>
</dbReference>
<feature type="domain" description="DNA-binding protein H-NS-like C-terminal" evidence="6">
    <location>
        <begin position="50"/>
        <end position="96"/>
    </location>
</feature>
<evidence type="ECO:0000256" key="1">
    <source>
        <dbReference type="ARBA" id="ARBA00004453"/>
    </source>
</evidence>
<evidence type="ECO:0000259" key="6">
    <source>
        <dbReference type="SMART" id="SM00528"/>
    </source>
</evidence>
<reference evidence="7" key="2">
    <citation type="journal article" date="2020" name="Microorganisms">
        <title>Osmotic Adaptation and Compatible Solute Biosynthesis of Phototrophic Bacteria as Revealed from Genome Analyses.</title>
        <authorList>
            <person name="Imhoff J.F."/>
            <person name="Rahn T."/>
            <person name="Kunzel S."/>
            <person name="Keller A."/>
            <person name="Neulinger S.C."/>
        </authorList>
    </citation>
    <scope>NUCLEOTIDE SEQUENCE</scope>
    <source>
        <strain evidence="7">IM 151</strain>
    </source>
</reference>
<dbReference type="InterPro" id="IPR037150">
    <property type="entry name" value="H-NS_C_dom_sf"/>
</dbReference>
<evidence type="ECO:0000256" key="2">
    <source>
        <dbReference type="ARBA" id="ARBA00010610"/>
    </source>
</evidence>
<evidence type="ECO:0000256" key="5">
    <source>
        <dbReference type="SAM" id="MobiDB-lite"/>
    </source>
</evidence>
<keyword evidence="4" id="KW-0238">DNA-binding</keyword>